<evidence type="ECO:0000259" key="12">
    <source>
        <dbReference type="PROSITE" id="PS50157"/>
    </source>
</evidence>
<evidence type="ECO:0000313" key="13">
    <source>
        <dbReference type="EMBL" id="NXQ92528.1"/>
    </source>
</evidence>
<evidence type="ECO:0000256" key="8">
    <source>
        <dbReference type="ARBA" id="ARBA00023125"/>
    </source>
</evidence>
<dbReference type="GO" id="GO:0008270">
    <property type="term" value="F:zinc ion binding"/>
    <property type="evidence" value="ECO:0007669"/>
    <property type="project" value="UniProtKB-KW"/>
</dbReference>
<comment type="similarity">
    <text evidence="2">Belongs to the krueppel C2H2-type zinc-finger protein family.</text>
</comment>
<evidence type="ECO:0000256" key="9">
    <source>
        <dbReference type="ARBA" id="ARBA00023163"/>
    </source>
</evidence>
<proteinExistence type="inferred from homology"/>
<dbReference type="GO" id="GO:0003677">
    <property type="term" value="F:DNA binding"/>
    <property type="evidence" value="ECO:0007669"/>
    <property type="project" value="UniProtKB-KW"/>
</dbReference>
<evidence type="ECO:0000256" key="3">
    <source>
        <dbReference type="ARBA" id="ARBA00022723"/>
    </source>
</evidence>
<dbReference type="AlphaFoldDB" id="A0A7L2GZK6"/>
<organism evidence="13 14">
    <name type="scientific">Nyctibius grandis</name>
    <name type="common">Great potoo</name>
    <dbReference type="NCBI Taxonomy" id="48427"/>
    <lineage>
        <taxon>Eukaryota</taxon>
        <taxon>Metazoa</taxon>
        <taxon>Chordata</taxon>
        <taxon>Craniata</taxon>
        <taxon>Vertebrata</taxon>
        <taxon>Euteleostomi</taxon>
        <taxon>Archelosauria</taxon>
        <taxon>Archosauria</taxon>
        <taxon>Dinosauria</taxon>
        <taxon>Saurischia</taxon>
        <taxon>Theropoda</taxon>
        <taxon>Coelurosauria</taxon>
        <taxon>Aves</taxon>
        <taxon>Neognathae</taxon>
        <taxon>Neoaves</taxon>
        <taxon>Strisores</taxon>
        <taxon>Caprimulgiformes</taxon>
        <taxon>Nyctibiidae</taxon>
        <taxon>Nyctibius</taxon>
    </lineage>
</organism>
<evidence type="ECO:0000256" key="11">
    <source>
        <dbReference type="PROSITE-ProRule" id="PRU00042"/>
    </source>
</evidence>
<accession>A0A7L2GZK6</accession>
<keyword evidence="5 11" id="KW-0863">Zinc-finger</keyword>
<dbReference type="InterPro" id="IPR013087">
    <property type="entry name" value="Znf_C2H2_type"/>
</dbReference>
<evidence type="ECO:0000256" key="5">
    <source>
        <dbReference type="ARBA" id="ARBA00022771"/>
    </source>
</evidence>
<dbReference type="FunFam" id="3.30.160.60:FF:001156">
    <property type="entry name" value="Zinc finger protein 407"/>
    <property type="match status" value="1"/>
</dbReference>
<dbReference type="Gene3D" id="3.30.160.60">
    <property type="entry name" value="Classic Zinc Finger"/>
    <property type="match status" value="1"/>
</dbReference>
<feature type="non-terminal residue" evidence="13">
    <location>
        <position position="1"/>
    </location>
</feature>
<keyword evidence="10" id="KW-0539">Nucleus</keyword>
<keyword evidence="9" id="KW-0804">Transcription</keyword>
<keyword evidence="3" id="KW-0479">Metal-binding</keyword>
<dbReference type="GO" id="GO:0005634">
    <property type="term" value="C:nucleus"/>
    <property type="evidence" value="ECO:0007669"/>
    <property type="project" value="UniProtKB-SubCell"/>
</dbReference>
<dbReference type="InterPro" id="IPR036236">
    <property type="entry name" value="Znf_C2H2_sf"/>
</dbReference>
<evidence type="ECO:0000256" key="2">
    <source>
        <dbReference type="ARBA" id="ARBA00006991"/>
    </source>
</evidence>
<evidence type="ECO:0000256" key="7">
    <source>
        <dbReference type="ARBA" id="ARBA00023015"/>
    </source>
</evidence>
<dbReference type="PROSITE" id="PS50157">
    <property type="entry name" value="ZINC_FINGER_C2H2_2"/>
    <property type="match status" value="1"/>
</dbReference>
<evidence type="ECO:0000256" key="6">
    <source>
        <dbReference type="ARBA" id="ARBA00022833"/>
    </source>
</evidence>
<dbReference type="SUPFAM" id="SSF57667">
    <property type="entry name" value="beta-beta-alpha zinc fingers"/>
    <property type="match status" value="1"/>
</dbReference>
<keyword evidence="8" id="KW-0238">DNA-binding</keyword>
<comment type="caution">
    <text evidence="13">The sequence shown here is derived from an EMBL/GenBank/DDBJ whole genome shotgun (WGS) entry which is preliminary data.</text>
</comment>
<protein>
    <submittedName>
        <fullName evidence="13">ZO26 protein</fullName>
    </submittedName>
</protein>
<keyword evidence="6" id="KW-0862">Zinc</keyword>
<dbReference type="Pfam" id="PF00096">
    <property type="entry name" value="zf-C2H2"/>
    <property type="match status" value="1"/>
</dbReference>
<gene>
    <name evidence="13" type="primary">Zo26</name>
    <name evidence="13" type="ORF">NYCGRA_R14999</name>
</gene>
<keyword evidence="14" id="KW-1185">Reference proteome</keyword>
<sequence length="127" mass="13163">PLHKIPEGQELYSCAEKSFPAKEPLLPLQQPPPGAQTFPCLQCGEGFCQKVTLLRPQHGPAAEAAGGGAAAFAHGPHLLGHLGVPPVLGDATPPAPPAPGAEKPFICNQCGNSFGLWLSLVAHQKTH</sequence>
<reference evidence="13 14" key="1">
    <citation type="submission" date="2019-09" db="EMBL/GenBank/DDBJ databases">
        <title>Bird 10,000 Genomes (B10K) Project - Family phase.</title>
        <authorList>
            <person name="Zhang G."/>
        </authorList>
    </citation>
    <scope>NUCLEOTIDE SEQUENCE [LARGE SCALE GENOMIC DNA]</scope>
    <source>
        <strain evidence="13">B10K-DU-001-56</strain>
        <tissue evidence="13">Muscle</tissue>
    </source>
</reference>
<dbReference type="PROSITE" id="PS00028">
    <property type="entry name" value="ZINC_FINGER_C2H2_1"/>
    <property type="match status" value="1"/>
</dbReference>
<dbReference type="Proteomes" id="UP000567826">
    <property type="component" value="Unassembled WGS sequence"/>
</dbReference>
<evidence type="ECO:0000313" key="14">
    <source>
        <dbReference type="Proteomes" id="UP000567826"/>
    </source>
</evidence>
<name>A0A7L2GZK6_NYCGR</name>
<keyword evidence="4" id="KW-0677">Repeat</keyword>
<evidence type="ECO:0000256" key="10">
    <source>
        <dbReference type="ARBA" id="ARBA00023242"/>
    </source>
</evidence>
<comment type="subcellular location">
    <subcellularLocation>
        <location evidence="1">Nucleus</location>
    </subcellularLocation>
</comment>
<evidence type="ECO:0000256" key="4">
    <source>
        <dbReference type="ARBA" id="ARBA00022737"/>
    </source>
</evidence>
<keyword evidence="7" id="KW-0805">Transcription regulation</keyword>
<evidence type="ECO:0000256" key="1">
    <source>
        <dbReference type="ARBA" id="ARBA00004123"/>
    </source>
</evidence>
<feature type="domain" description="C2H2-type" evidence="12">
    <location>
        <begin position="105"/>
        <end position="127"/>
    </location>
</feature>
<feature type="non-terminal residue" evidence="13">
    <location>
        <position position="127"/>
    </location>
</feature>
<dbReference type="EMBL" id="VWYG01026663">
    <property type="protein sequence ID" value="NXQ92528.1"/>
    <property type="molecule type" value="Genomic_DNA"/>
</dbReference>